<evidence type="ECO:0000256" key="1">
    <source>
        <dbReference type="SAM" id="Phobius"/>
    </source>
</evidence>
<dbReference type="Proteomes" id="UP000304148">
    <property type="component" value="Chromosome"/>
</dbReference>
<sequence>MMAGILFALLGGAFITLQGVANSHISQHIGTWQAATITQFTGFVLAFILLLLVRDGQWRRVKQVKPIYLAGGALAAIIISSNITAIHQIGVTLTIAMVLIAQLSVTFIIDSRGWFGIAKQKMKLAQFIGIGMMIAGVIILKM</sequence>
<keyword evidence="1" id="KW-0812">Transmembrane</keyword>
<protein>
    <submittedName>
        <fullName evidence="2">Membrane protein</fullName>
    </submittedName>
</protein>
<dbReference type="PANTHER" id="PTHR34821:SF3">
    <property type="entry name" value="MEMBRANE PROTEIN"/>
    <property type="match status" value="1"/>
</dbReference>
<feature type="transmembrane region" description="Helical" evidence="1">
    <location>
        <begin position="65"/>
        <end position="83"/>
    </location>
</feature>
<dbReference type="EMBL" id="LS992241">
    <property type="protein sequence ID" value="SYX86223.1"/>
    <property type="molecule type" value="Genomic_DNA"/>
</dbReference>
<keyword evidence="1" id="KW-1133">Transmembrane helix</keyword>
<dbReference type="InterPro" id="IPR006750">
    <property type="entry name" value="YdcZ"/>
</dbReference>
<gene>
    <name evidence="2" type="ORF">PBLR_14645</name>
</gene>
<evidence type="ECO:0000313" key="3">
    <source>
        <dbReference type="Proteomes" id="UP000304148"/>
    </source>
</evidence>
<dbReference type="Pfam" id="PF04657">
    <property type="entry name" value="DMT_YdcZ"/>
    <property type="match status" value="1"/>
</dbReference>
<dbReference type="GO" id="GO:0005886">
    <property type="term" value="C:plasma membrane"/>
    <property type="evidence" value="ECO:0007669"/>
    <property type="project" value="TreeGrafter"/>
</dbReference>
<feature type="transmembrane region" description="Helical" evidence="1">
    <location>
        <begin position="122"/>
        <end position="140"/>
    </location>
</feature>
<proteinExistence type="predicted"/>
<name>A0A383RHB7_PAEAL</name>
<evidence type="ECO:0000313" key="2">
    <source>
        <dbReference type="EMBL" id="SYX86223.1"/>
    </source>
</evidence>
<reference evidence="3" key="1">
    <citation type="submission" date="2018-08" db="EMBL/GenBank/DDBJ databases">
        <authorList>
            <person name="Chevrot R."/>
        </authorList>
    </citation>
    <scope>NUCLEOTIDE SEQUENCE [LARGE SCALE GENOMIC DNA]</scope>
</reference>
<dbReference type="AlphaFoldDB" id="A0A383RHB7"/>
<accession>A0A383RHB7</accession>
<feature type="transmembrane region" description="Helical" evidence="1">
    <location>
        <begin position="33"/>
        <end position="53"/>
    </location>
</feature>
<keyword evidence="1" id="KW-0472">Membrane</keyword>
<organism evidence="2 3">
    <name type="scientific">Paenibacillus alvei</name>
    <name type="common">Bacillus alvei</name>
    <dbReference type="NCBI Taxonomy" id="44250"/>
    <lineage>
        <taxon>Bacteria</taxon>
        <taxon>Bacillati</taxon>
        <taxon>Bacillota</taxon>
        <taxon>Bacilli</taxon>
        <taxon>Bacillales</taxon>
        <taxon>Paenibacillaceae</taxon>
        <taxon>Paenibacillus</taxon>
    </lineage>
</organism>
<feature type="transmembrane region" description="Helical" evidence="1">
    <location>
        <begin position="89"/>
        <end position="110"/>
    </location>
</feature>
<dbReference type="PANTHER" id="PTHR34821">
    <property type="entry name" value="INNER MEMBRANE PROTEIN YDCZ"/>
    <property type="match status" value="1"/>
</dbReference>